<dbReference type="GO" id="GO:0140359">
    <property type="term" value="F:ABC-type transporter activity"/>
    <property type="evidence" value="ECO:0007669"/>
    <property type="project" value="InterPro"/>
</dbReference>
<feature type="transmembrane region" description="Helical" evidence="9">
    <location>
        <begin position="213"/>
        <end position="232"/>
    </location>
</feature>
<evidence type="ECO:0000256" key="1">
    <source>
        <dbReference type="ARBA" id="ARBA00004370"/>
    </source>
</evidence>
<feature type="region of interest" description="Disordered" evidence="8">
    <location>
        <begin position="270"/>
        <end position="304"/>
    </location>
</feature>
<evidence type="ECO:0000256" key="4">
    <source>
        <dbReference type="ARBA" id="ARBA00022741"/>
    </source>
</evidence>
<dbReference type="GO" id="GO:0016020">
    <property type="term" value="C:membrane"/>
    <property type="evidence" value="ECO:0007669"/>
    <property type="project" value="UniProtKB-SubCell"/>
</dbReference>
<evidence type="ECO:0000256" key="9">
    <source>
        <dbReference type="SAM" id="Phobius"/>
    </source>
</evidence>
<keyword evidence="7 9" id="KW-0472">Membrane</keyword>
<protein>
    <submittedName>
        <fullName evidence="12">Uncharacterized protein</fullName>
    </submittedName>
</protein>
<keyword evidence="6 9" id="KW-1133">Transmembrane helix</keyword>
<feature type="transmembrane region" description="Helical" evidence="9">
    <location>
        <begin position="468"/>
        <end position="488"/>
    </location>
</feature>
<dbReference type="Proteomes" id="UP000054279">
    <property type="component" value="Unassembled WGS sequence"/>
</dbReference>
<sequence>IYQTLLAFGVIISPRGFARAVFKLNLSVLLVLSWIVLAVRDLAPLCTFHGSPVDDANGGVLWALITTLTVVGILTPLITPRQYVPVDPTNTKAPSPQQTASPLSILLFSWLDGLVWRATRVEHLPMEELPTLPDSSHASILARSAFSNIDPFVEGTVHPTKRRHIFWGLLRTYRTDYLLITISMVFQTVAALTSPLALNYLLKYLENGEDAEVRPWVWVILLFVAPGVNSILSQQYYRLSTRVMVHLEAVLTQLILQHALRIRMVAEPEGAVDSTPTPTPSTIPTATKLPSTDGDETNTPEGEESTLVESSVSINTGTTGTNVVPPAASDAKSKNLVGKMNNLISSDLKAIGEAAEFMQPFVLGPCLIIGCVVFLYIILGWSAFVGLAGMILQLPVPIWMAKMLQTTMRMVAKKRDSRVDASTETMTVVRMIKLFGWEAKMSALLDKKREEELEWVWKSRMYNMAINIVNFILPMLTMLLTFATYTMVLRRPLDAATMFTALTVFEILQDQGRRVFFFVPAVIKGKVSLDRIDDFISNTELLDVYTPESEASITLRSQETFDDIGFRSARFSWSVELDSGAVTPSKRRFRLNIEDELLFKRGKINLIVGPTGSGKTSMLMALLGEMHFMSYSPSSWFNLPRAGGVAYAAQESWVLSETIKNNIVFGATFDEERYKKVIHQCGLTRDLSLFDAGDDTEVGEKGLTLRFRGRTIIDDPSARAIYSSAEIIILDDVLSALDVHTSKWILEKCFLGDLVKGRTLIMVTHNVSLIGPHADFVVSLGIDARILAQGSFSEVLSHNDKLRRAVLENLKQVEKVDQEVDNNDPDEVKAVSDGKLVVEEESGIGHLSWASLKMYFAAFEGRWPTLFWSAIWSATFFECIVEVFRPWFLGQWATQYEDHTPEEVNVPYYVGGYAFLLVLMFFGFMVAQIIFFLGTVNSARTLHKRLIDNVLGTTMRWLDKTPTSRVITRCTQDISSVDSRIPEILSTLLEITVLIIVRFFAIIILTPIFGFMGLVVMGLG</sequence>
<dbReference type="AlphaFoldDB" id="A0A0C9T2M6"/>
<dbReference type="SUPFAM" id="SSF52540">
    <property type="entry name" value="P-loop containing nucleoside triphosphate hydrolases"/>
    <property type="match status" value="1"/>
</dbReference>
<evidence type="ECO:0000256" key="2">
    <source>
        <dbReference type="ARBA" id="ARBA00022448"/>
    </source>
</evidence>
<dbReference type="OrthoDB" id="6500128at2759"/>
<proteinExistence type="predicted"/>
<evidence type="ECO:0000256" key="3">
    <source>
        <dbReference type="ARBA" id="ARBA00022692"/>
    </source>
</evidence>
<dbReference type="CDD" id="cd03250">
    <property type="entry name" value="ABCC_MRP_domain1"/>
    <property type="match status" value="1"/>
</dbReference>
<keyword evidence="4" id="KW-0547">Nucleotide-binding</keyword>
<feature type="transmembrane region" description="Helical" evidence="9">
    <location>
        <begin position="20"/>
        <end position="39"/>
    </location>
</feature>
<dbReference type="InterPro" id="IPR011527">
    <property type="entry name" value="ABC1_TM_dom"/>
</dbReference>
<evidence type="ECO:0000313" key="13">
    <source>
        <dbReference type="Proteomes" id="UP000054279"/>
    </source>
</evidence>
<keyword evidence="13" id="KW-1185">Reference proteome</keyword>
<dbReference type="PROSITE" id="PS50929">
    <property type="entry name" value="ABC_TM1F"/>
    <property type="match status" value="2"/>
</dbReference>
<feature type="transmembrane region" description="Helical" evidence="9">
    <location>
        <begin position="995"/>
        <end position="1019"/>
    </location>
</feature>
<evidence type="ECO:0000259" key="11">
    <source>
        <dbReference type="PROSITE" id="PS50929"/>
    </source>
</evidence>
<keyword evidence="3 9" id="KW-0812">Transmembrane</keyword>
<feature type="transmembrane region" description="Helical" evidence="9">
    <location>
        <begin position="913"/>
        <end position="936"/>
    </location>
</feature>
<dbReference type="CDD" id="cd18596">
    <property type="entry name" value="ABC_6TM_VMR1_D1_like"/>
    <property type="match status" value="1"/>
</dbReference>
<dbReference type="PANTHER" id="PTHR24223">
    <property type="entry name" value="ATP-BINDING CASSETTE SUB-FAMILY C"/>
    <property type="match status" value="1"/>
</dbReference>
<feature type="domain" description="ABC transporter" evidence="10">
    <location>
        <begin position="575"/>
        <end position="808"/>
    </location>
</feature>
<evidence type="ECO:0000259" key="10">
    <source>
        <dbReference type="PROSITE" id="PS50893"/>
    </source>
</evidence>
<dbReference type="SUPFAM" id="SSF90123">
    <property type="entry name" value="ABC transporter transmembrane region"/>
    <property type="match status" value="2"/>
</dbReference>
<name>A0A0C9T2M6_SPHS4</name>
<dbReference type="Gene3D" id="1.20.1560.10">
    <property type="entry name" value="ABC transporter type 1, transmembrane domain"/>
    <property type="match status" value="2"/>
</dbReference>
<dbReference type="InterPro" id="IPR003439">
    <property type="entry name" value="ABC_transporter-like_ATP-bd"/>
</dbReference>
<evidence type="ECO:0000256" key="8">
    <source>
        <dbReference type="SAM" id="MobiDB-lite"/>
    </source>
</evidence>
<feature type="compositionally biased region" description="Acidic residues" evidence="8">
    <location>
        <begin position="293"/>
        <end position="304"/>
    </location>
</feature>
<reference evidence="12 13" key="1">
    <citation type="submission" date="2014-06" db="EMBL/GenBank/DDBJ databases">
        <title>Evolutionary Origins and Diversification of the Mycorrhizal Mutualists.</title>
        <authorList>
            <consortium name="DOE Joint Genome Institute"/>
            <consortium name="Mycorrhizal Genomics Consortium"/>
            <person name="Kohler A."/>
            <person name="Kuo A."/>
            <person name="Nagy L.G."/>
            <person name="Floudas D."/>
            <person name="Copeland A."/>
            <person name="Barry K.W."/>
            <person name="Cichocki N."/>
            <person name="Veneault-Fourrey C."/>
            <person name="LaButti K."/>
            <person name="Lindquist E.A."/>
            <person name="Lipzen A."/>
            <person name="Lundell T."/>
            <person name="Morin E."/>
            <person name="Murat C."/>
            <person name="Riley R."/>
            <person name="Ohm R."/>
            <person name="Sun H."/>
            <person name="Tunlid A."/>
            <person name="Henrissat B."/>
            <person name="Grigoriev I.V."/>
            <person name="Hibbett D.S."/>
            <person name="Martin F."/>
        </authorList>
    </citation>
    <scope>NUCLEOTIDE SEQUENCE [LARGE SCALE GENOMIC DNA]</scope>
    <source>
        <strain evidence="12 13">SS14</strain>
    </source>
</reference>
<feature type="transmembrane region" description="Helical" evidence="9">
    <location>
        <begin position="385"/>
        <end position="404"/>
    </location>
</feature>
<dbReference type="EMBL" id="KN837831">
    <property type="protein sequence ID" value="KIJ23038.1"/>
    <property type="molecule type" value="Genomic_DNA"/>
</dbReference>
<dbReference type="InterPro" id="IPR027417">
    <property type="entry name" value="P-loop_NTPase"/>
</dbReference>
<dbReference type="PANTHER" id="PTHR24223:SF356">
    <property type="entry name" value="ATP-BINDING CASSETTE TRANSPORTER ABC4"/>
    <property type="match status" value="1"/>
</dbReference>
<feature type="domain" description="ABC transmembrane type-1" evidence="11">
    <location>
        <begin position="874"/>
        <end position="1020"/>
    </location>
</feature>
<feature type="domain" description="ABC transmembrane type-1" evidence="11">
    <location>
        <begin position="178"/>
        <end position="524"/>
    </location>
</feature>
<feature type="non-terminal residue" evidence="12">
    <location>
        <position position="1"/>
    </location>
</feature>
<dbReference type="InterPro" id="IPR003593">
    <property type="entry name" value="AAA+_ATPase"/>
</dbReference>
<dbReference type="HOGENOM" id="CLU_000604_27_6_1"/>
<keyword evidence="2" id="KW-0813">Transport</keyword>
<evidence type="ECO:0000256" key="7">
    <source>
        <dbReference type="ARBA" id="ARBA00023136"/>
    </source>
</evidence>
<dbReference type="GO" id="GO:0016887">
    <property type="term" value="F:ATP hydrolysis activity"/>
    <property type="evidence" value="ECO:0007669"/>
    <property type="project" value="InterPro"/>
</dbReference>
<evidence type="ECO:0000256" key="6">
    <source>
        <dbReference type="ARBA" id="ARBA00022989"/>
    </source>
</evidence>
<dbReference type="PROSITE" id="PS50893">
    <property type="entry name" value="ABC_TRANSPORTER_2"/>
    <property type="match status" value="1"/>
</dbReference>
<evidence type="ECO:0000313" key="12">
    <source>
        <dbReference type="EMBL" id="KIJ23038.1"/>
    </source>
</evidence>
<dbReference type="InterPro" id="IPR050173">
    <property type="entry name" value="ABC_transporter_C-like"/>
</dbReference>
<evidence type="ECO:0000256" key="5">
    <source>
        <dbReference type="ARBA" id="ARBA00022840"/>
    </source>
</evidence>
<dbReference type="Gene3D" id="3.40.50.300">
    <property type="entry name" value="P-loop containing nucleotide triphosphate hydrolases"/>
    <property type="match status" value="1"/>
</dbReference>
<feature type="transmembrane region" description="Helical" evidence="9">
    <location>
        <begin position="59"/>
        <end position="78"/>
    </location>
</feature>
<dbReference type="Pfam" id="PF00664">
    <property type="entry name" value="ABC_membrane"/>
    <property type="match status" value="2"/>
</dbReference>
<comment type="subcellular location">
    <subcellularLocation>
        <location evidence="1">Membrane</location>
    </subcellularLocation>
</comment>
<feature type="transmembrane region" description="Helical" evidence="9">
    <location>
        <begin position="361"/>
        <end position="379"/>
    </location>
</feature>
<accession>A0A0C9T2M6</accession>
<keyword evidence="5" id="KW-0067">ATP-binding</keyword>
<gene>
    <name evidence="12" type="ORF">M422DRAFT_105687</name>
</gene>
<feature type="transmembrane region" description="Helical" evidence="9">
    <location>
        <begin position="177"/>
        <end position="201"/>
    </location>
</feature>
<dbReference type="SMART" id="SM00382">
    <property type="entry name" value="AAA"/>
    <property type="match status" value="1"/>
</dbReference>
<dbReference type="GO" id="GO:0005524">
    <property type="term" value="F:ATP binding"/>
    <property type="evidence" value="ECO:0007669"/>
    <property type="project" value="UniProtKB-KW"/>
</dbReference>
<dbReference type="InterPro" id="IPR036640">
    <property type="entry name" value="ABC1_TM_sf"/>
</dbReference>
<feature type="non-terminal residue" evidence="12">
    <location>
        <position position="1020"/>
    </location>
</feature>
<organism evidence="12 13">
    <name type="scientific">Sphaerobolus stellatus (strain SS14)</name>
    <dbReference type="NCBI Taxonomy" id="990650"/>
    <lineage>
        <taxon>Eukaryota</taxon>
        <taxon>Fungi</taxon>
        <taxon>Dikarya</taxon>
        <taxon>Basidiomycota</taxon>
        <taxon>Agaricomycotina</taxon>
        <taxon>Agaricomycetes</taxon>
        <taxon>Phallomycetidae</taxon>
        <taxon>Geastrales</taxon>
        <taxon>Sphaerobolaceae</taxon>
        <taxon>Sphaerobolus</taxon>
    </lineage>
</organism>